<dbReference type="EMBL" id="QPIZ01000074">
    <property type="protein sequence ID" value="RCW19725.1"/>
    <property type="molecule type" value="Genomic_DNA"/>
</dbReference>
<reference evidence="1 2" key="1">
    <citation type="submission" date="2018-07" db="EMBL/GenBank/DDBJ databases">
        <title>Freshwater and sediment microbial communities from various areas in North America, analyzing microbe dynamics in response to fracking.</title>
        <authorList>
            <person name="Lamendella R."/>
        </authorList>
    </citation>
    <scope>NUCLEOTIDE SEQUENCE [LARGE SCALE GENOMIC DNA]</scope>
    <source>
        <strain evidence="1 2">160A</strain>
    </source>
</reference>
<dbReference type="PROSITE" id="PS51257">
    <property type="entry name" value="PROKAR_LIPOPROTEIN"/>
    <property type="match status" value="1"/>
</dbReference>
<dbReference type="Proteomes" id="UP000252733">
    <property type="component" value="Unassembled WGS sequence"/>
</dbReference>
<evidence type="ECO:0000313" key="1">
    <source>
        <dbReference type="EMBL" id="RCW19725.1"/>
    </source>
</evidence>
<name>A0A368UIQ6_9BACT</name>
<organism evidence="1 2">
    <name type="scientific">Marinilabilia salmonicolor</name>
    <dbReference type="NCBI Taxonomy" id="989"/>
    <lineage>
        <taxon>Bacteria</taxon>
        <taxon>Pseudomonadati</taxon>
        <taxon>Bacteroidota</taxon>
        <taxon>Bacteroidia</taxon>
        <taxon>Marinilabiliales</taxon>
        <taxon>Marinilabiliaceae</taxon>
        <taxon>Marinilabilia</taxon>
    </lineage>
</organism>
<proteinExistence type="predicted"/>
<accession>A0A368UIQ6</accession>
<evidence type="ECO:0000313" key="2">
    <source>
        <dbReference type="Proteomes" id="UP000252733"/>
    </source>
</evidence>
<keyword evidence="2" id="KW-1185">Reference proteome</keyword>
<sequence length="269" mass="31713">MKKIFIVISVVIMLGFIGCQYNIDRTNIYMIGEAIHESFIKNDTSILKQVFLHEMDSTSDKQKKRISEIQDFFNPELTVIKMDTSSFLSWRWLNIYYKKKTTFYELSAPYSRDSLGAITILNLYLKNINEKCESDKNEPYCPKDDVDFKRISWTTDYYGKTFKSGEVFFKNNSYNDFNYIKFRVIMKNGNSQWSAETFFNQTVESYKPSYSGDITSVQIPGMENYFTGFKIEKDKLYFDAELIEVLPKPESSWCKLLKELEKEIIENSK</sequence>
<dbReference type="AlphaFoldDB" id="A0A368UIQ6"/>
<comment type="caution">
    <text evidence="1">The sequence shown here is derived from an EMBL/GenBank/DDBJ whole genome shotgun (WGS) entry which is preliminary data.</text>
</comment>
<dbReference type="RefSeq" id="WP_147272024.1">
    <property type="nucleotide sequence ID" value="NZ_QPIZ01000074.1"/>
</dbReference>
<protein>
    <submittedName>
        <fullName evidence="1">Uncharacterized protein</fullName>
    </submittedName>
</protein>
<gene>
    <name evidence="1" type="ORF">DFO77_1742</name>
</gene>